<dbReference type="InterPro" id="IPR044855">
    <property type="entry name" value="CoA-Trfase_III_dom3_sf"/>
</dbReference>
<dbReference type="GO" id="GO:0016740">
    <property type="term" value="F:transferase activity"/>
    <property type="evidence" value="ECO:0007669"/>
    <property type="project" value="UniProtKB-KW"/>
</dbReference>
<comment type="caution">
    <text evidence="2">The sequence shown here is derived from an EMBL/GenBank/DDBJ whole genome shotgun (WGS) entry which is preliminary data.</text>
</comment>
<dbReference type="Gene3D" id="3.40.50.10540">
    <property type="entry name" value="Crotonobetainyl-coa:carnitine coa-transferase, domain 1"/>
    <property type="match status" value="1"/>
</dbReference>
<gene>
    <name evidence="2" type="ORF">ACFPP7_13805</name>
</gene>
<dbReference type="Gene3D" id="3.30.1540.10">
    <property type="entry name" value="formyl-coa transferase, domain 3"/>
    <property type="match status" value="1"/>
</dbReference>
<dbReference type="Proteomes" id="UP001596084">
    <property type="component" value="Unassembled WGS sequence"/>
</dbReference>
<dbReference type="PANTHER" id="PTHR48207:SF3">
    <property type="entry name" value="SUCCINATE--HYDROXYMETHYLGLUTARATE COA-TRANSFERASE"/>
    <property type="match status" value="1"/>
</dbReference>
<protein>
    <submittedName>
        <fullName evidence="2">CaiB/BaiF CoA transferase family protein</fullName>
    </submittedName>
</protein>
<evidence type="ECO:0000256" key="1">
    <source>
        <dbReference type="ARBA" id="ARBA00022679"/>
    </source>
</evidence>
<dbReference type="Pfam" id="PF02515">
    <property type="entry name" value="CoA_transf_3"/>
    <property type="match status" value="1"/>
</dbReference>
<keyword evidence="1 2" id="KW-0808">Transferase</keyword>
<dbReference type="InterPro" id="IPR050483">
    <property type="entry name" value="CoA-transferase_III_domain"/>
</dbReference>
<dbReference type="PANTHER" id="PTHR48207">
    <property type="entry name" value="SUCCINATE--HYDROXYMETHYLGLUTARATE COA-TRANSFERASE"/>
    <property type="match status" value="1"/>
</dbReference>
<proteinExistence type="predicted"/>
<dbReference type="RefSeq" id="WP_068835817.1">
    <property type="nucleotide sequence ID" value="NZ_JBHSMX010000021.1"/>
</dbReference>
<name>A0ABW0QBN8_9BURK</name>
<sequence>MTRPLEGITVVSLEHAIAAPFCTRQLADLGARVIKVERPGPGDFARAYDSRVKGQASHFVWTNRSKESLTLDLKQPAALAALKELLAKADVLVQNLAPGAAARMGLSYEALSKAHPQLIVCDISGYGDDGPYRDKKAYDLLIQSEAGLLSVTGTPDEPSKAGNSMADIAAGMYAYTNILSALLLRGKTGQGSHIDVSMLESLAEWMGYPLYYAFEGAPPPPRTAASHASIYPYGPFQAGDGGTVMLGLQNEREWKVFCEVVLKEAGLATDPRFDSNARRNEHREALKAIILATFARLNTAEVVARLDEAQIANARMNSMAEVWAHPQLAARERWQTVGSPAGDIPALLPPGRNNSFDYRMDAVPAVGQHTAAILRELGRGDEAMAQLRAARAI</sequence>
<dbReference type="InterPro" id="IPR023606">
    <property type="entry name" value="CoA-Trfase_III_dom_1_sf"/>
</dbReference>
<reference evidence="3" key="1">
    <citation type="journal article" date="2019" name="Int. J. Syst. Evol. Microbiol.">
        <title>The Global Catalogue of Microorganisms (GCM) 10K type strain sequencing project: providing services to taxonomists for standard genome sequencing and annotation.</title>
        <authorList>
            <consortium name="The Broad Institute Genomics Platform"/>
            <consortium name="The Broad Institute Genome Sequencing Center for Infectious Disease"/>
            <person name="Wu L."/>
            <person name="Ma J."/>
        </authorList>
    </citation>
    <scope>NUCLEOTIDE SEQUENCE [LARGE SCALE GENOMIC DNA]</scope>
    <source>
        <strain evidence="3">CGMCC 4.7277</strain>
    </source>
</reference>
<accession>A0ABW0QBN8</accession>
<dbReference type="InterPro" id="IPR003673">
    <property type="entry name" value="CoA-Trfase_fam_III"/>
</dbReference>
<dbReference type="SUPFAM" id="SSF89796">
    <property type="entry name" value="CoA-transferase family III (CaiB/BaiF)"/>
    <property type="match status" value="1"/>
</dbReference>
<dbReference type="EMBL" id="JBHSMX010000021">
    <property type="protein sequence ID" value="MFC5521978.1"/>
    <property type="molecule type" value="Genomic_DNA"/>
</dbReference>
<evidence type="ECO:0000313" key="3">
    <source>
        <dbReference type="Proteomes" id="UP001596084"/>
    </source>
</evidence>
<keyword evidence="3" id="KW-1185">Reference proteome</keyword>
<organism evidence="2 3">
    <name type="scientific">Polaromonas jejuensis</name>
    <dbReference type="NCBI Taxonomy" id="457502"/>
    <lineage>
        <taxon>Bacteria</taxon>
        <taxon>Pseudomonadati</taxon>
        <taxon>Pseudomonadota</taxon>
        <taxon>Betaproteobacteria</taxon>
        <taxon>Burkholderiales</taxon>
        <taxon>Comamonadaceae</taxon>
        <taxon>Polaromonas</taxon>
    </lineage>
</organism>
<evidence type="ECO:0000313" key="2">
    <source>
        <dbReference type="EMBL" id="MFC5521978.1"/>
    </source>
</evidence>